<organism evidence="2 3">
    <name type="scientific">Flavobacterium terrae</name>
    <dbReference type="NCBI Taxonomy" id="415425"/>
    <lineage>
        <taxon>Bacteria</taxon>
        <taxon>Pseudomonadati</taxon>
        <taxon>Bacteroidota</taxon>
        <taxon>Flavobacteriia</taxon>
        <taxon>Flavobacteriales</taxon>
        <taxon>Flavobacteriaceae</taxon>
        <taxon>Flavobacterium</taxon>
    </lineage>
</organism>
<feature type="chain" id="PRO_5012906583" evidence="1">
    <location>
        <begin position="21"/>
        <end position="425"/>
    </location>
</feature>
<keyword evidence="1" id="KW-0732">Signal</keyword>
<sequence>MKIKNLAIATILLSSVVSFAQKEELKAAEKALKAGNPNEAKSALSQAESLIANADDNQKAQYFFLKGNTYFDLAKKNIDADANYTEAAKAYNELLSIEKKTGKSKYSSQAQSSLVELKRELTNSAIADSDAKKFKESALKLYQVYTLEPKDTSMLYYAAGSAINAQDYDLALNYYNKLKQLNYSGKKVNYLAKSKVNDKEETFPDKSTRDQAVRLGSHAFPRDENEPSKRGEIYKNISLIYIEKNDVAAAKKAIIDARKANPDDISLIMSEADLYLKTNDYTTYKNLISEVLAKDPNNADLYYNLGVISAQSKDNQAKIDAEGYYLKAIQIDPKYRNAYMNLAVLKLDGEKEIVDAMNKLGTSPADNKKYEILKAKREAIYKSAIPHLEKAYELFVGDAAIKSTLLNMYNALDMTEKYKALKAKN</sequence>
<dbReference type="SMART" id="SM00028">
    <property type="entry name" value="TPR"/>
    <property type="match status" value="3"/>
</dbReference>
<dbReference type="GO" id="GO:0035269">
    <property type="term" value="P:protein O-linked glycosylation via mannose"/>
    <property type="evidence" value="ECO:0007669"/>
    <property type="project" value="TreeGrafter"/>
</dbReference>
<keyword evidence="3" id="KW-1185">Reference proteome</keyword>
<protein>
    <submittedName>
        <fullName evidence="2">Tetratricopeptide repeat-containing protein</fullName>
    </submittedName>
</protein>
<dbReference type="SUPFAM" id="SSF48452">
    <property type="entry name" value="TPR-like"/>
    <property type="match status" value="2"/>
</dbReference>
<dbReference type="GO" id="GO:0000030">
    <property type="term" value="F:mannosyltransferase activity"/>
    <property type="evidence" value="ECO:0007669"/>
    <property type="project" value="TreeGrafter"/>
</dbReference>
<dbReference type="OrthoDB" id="1149028at2"/>
<gene>
    <name evidence="2" type="ORF">SAMN05444363_1870</name>
</gene>
<dbReference type="Gene3D" id="1.25.40.10">
    <property type="entry name" value="Tetratricopeptide repeat domain"/>
    <property type="match status" value="3"/>
</dbReference>
<proteinExistence type="predicted"/>
<accession>A0A1M6ENB6</accession>
<dbReference type="InterPro" id="IPR019734">
    <property type="entry name" value="TPR_rpt"/>
</dbReference>
<evidence type="ECO:0000313" key="2">
    <source>
        <dbReference type="EMBL" id="SHI86972.1"/>
    </source>
</evidence>
<reference evidence="3" key="1">
    <citation type="submission" date="2016-11" db="EMBL/GenBank/DDBJ databases">
        <authorList>
            <person name="Varghese N."/>
            <person name="Submissions S."/>
        </authorList>
    </citation>
    <scope>NUCLEOTIDE SEQUENCE [LARGE SCALE GENOMIC DNA]</scope>
    <source>
        <strain evidence="3">DSM 18829</strain>
    </source>
</reference>
<dbReference type="PANTHER" id="PTHR44395:SF1">
    <property type="entry name" value="PROTEIN O-MANNOSYL-TRANSFERASE TMTC3"/>
    <property type="match status" value="1"/>
</dbReference>
<evidence type="ECO:0000313" key="3">
    <source>
        <dbReference type="Proteomes" id="UP000184488"/>
    </source>
</evidence>
<dbReference type="AlphaFoldDB" id="A0A1M6ENB6"/>
<dbReference type="PANTHER" id="PTHR44395">
    <property type="match status" value="1"/>
</dbReference>
<name>A0A1M6ENB6_9FLAO</name>
<dbReference type="RefSeq" id="WP_073310725.1">
    <property type="nucleotide sequence ID" value="NZ_FQZI01000003.1"/>
</dbReference>
<feature type="signal peptide" evidence="1">
    <location>
        <begin position="1"/>
        <end position="20"/>
    </location>
</feature>
<dbReference type="STRING" id="415425.SAMN05444363_1870"/>
<dbReference type="InterPro" id="IPR011990">
    <property type="entry name" value="TPR-like_helical_dom_sf"/>
</dbReference>
<dbReference type="EMBL" id="FQZI01000003">
    <property type="protein sequence ID" value="SHI86972.1"/>
    <property type="molecule type" value="Genomic_DNA"/>
</dbReference>
<dbReference type="Proteomes" id="UP000184488">
    <property type="component" value="Unassembled WGS sequence"/>
</dbReference>
<evidence type="ECO:0000256" key="1">
    <source>
        <dbReference type="SAM" id="SignalP"/>
    </source>
</evidence>